<dbReference type="Gene3D" id="3.10.490.10">
    <property type="entry name" value="Gamma-glutamyl cyclotransferase-like"/>
    <property type="match status" value="1"/>
</dbReference>
<evidence type="ECO:0000313" key="3">
    <source>
        <dbReference type="Proteomes" id="UP000694865"/>
    </source>
</evidence>
<sequence length="175" mass="19504">MAESFLYFGFASNLLKERIGVRCPEAKFRTIATLKDYKVVFRNPSTPNHEGIWHGATATIVPSTGGIVWGAVWEIGNEYLDALNREDFVDKGVFRNFEVTVMTPDNKPLKCCCFQMCDPLPEPGFPSPHYLSVIVDGAIQRGLPEDYIAALKATPDNGYQGKVNVMDDIVKNKTK</sequence>
<dbReference type="RefSeq" id="XP_002737921.1">
    <property type="nucleotide sequence ID" value="XM_002737875.2"/>
</dbReference>
<dbReference type="Proteomes" id="UP000694865">
    <property type="component" value="Unplaced"/>
</dbReference>
<reference evidence="4" key="1">
    <citation type="submission" date="2025-08" db="UniProtKB">
        <authorList>
            <consortium name="RefSeq"/>
        </authorList>
    </citation>
    <scope>IDENTIFICATION</scope>
    <source>
        <tissue evidence="4">Testes</tissue>
    </source>
</reference>
<dbReference type="CDD" id="cd06661">
    <property type="entry name" value="GGCT_like"/>
    <property type="match status" value="1"/>
</dbReference>
<dbReference type="PANTHER" id="PTHR12935:SF0">
    <property type="entry name" value="GAMMA-GLUTAMYLCYCLOTRANSFERASE"/>
    <property type="match status" value="1"/>
</dbReference>
<dbReference type="PANTHER" id="PTHR12935">
    <property type="entry name" value="GAMMA-GLUTAMYLCYCLOTRANSFERASE"/>
    <property type="match status" value="1"/>
</dbReference>
<proteinExistence type="predicted"/>
<name>A0ABM0GUZ6_SACKO</name>
<keyword evidence="3" id="KW-1185">Reference proteome</keyword>
<dbReference type="Pfam" id="PF13772">
    <property type="entry name" value="AIG2_2"/>
    <property type="match status" value="1"/>
</dbReference>
<dbReference type="InterPro" id="IPR017939">
    <property type="entry name" value="G-Glutamylcylcotransferase"/>
</dbReference>
<evidence type="ECO:0000313" key="4">
    <source>
        <dbReference type="RefSeq" id="XP_002737921.1"/>
    </source>
</evidence>
<organism evidence="3 4">
    <name type="scientific">Saccoglossus kowalevskii</name>
    <name type="common">Acorn worm</name>
    <dbReference type="NCBI Taxonomy" id="10224"/>
    <lineage>
        <taxon>Eukaryota</taxon>
        <taxon>Metazoa</taxon>
        <taxon>Hemichordata</taxon>
        <taxon>Enteropneusta</taxon>
        <taxon>Harrimaniidae</taxon>
        <taxon>Saccoglossus</taxon>
    </lineage>
</organism>
<dbReference type="EC" id="4.3.2.9" evidence="1"/>
<protein>
    <recommendedName>
        <fullName evidence="1">gamma-glutamylcyclotransferase</fullName>
        <ecNumber evidence="1">4.3.2.9</ecNumber>
    </recommendedName>
</protein>
<dbReference type="InterPro" id="IPR036568">
    <property type="entry name" value="GGCT-like_sf"/>
</dbReference>
<gene>
    <name evidence="4" type="primary">LOC100374636</name>
</gene>
<evidence type="ECO:0000256" key="2">
    <source>
        <dbReference type="ARBA" id="ARBA00023239"/>
    </source>
</evidence>
<keyword evidence="2" id="KW-0456">Lyase</keyword>
<accession>A0ABM0GUZ6</accession>
<dbReference type="SUPFAM" id="SSF110857">
    <property type="entry name" value="Gamma-glutamyl cyclotransferase-like"/>
    <property type="match status" value="1"/>
</dbReference>
<dbReference type="InterPro" id="IPR013024">
    <property type="entry name" value="GGCT-like"/>
</dbReference>
<dbReference type="GeneID" id="100374636"/>
<evidence type="ECO:0000256" key="1">
    <source>
        <dbReference type="ARBA" id="ARBA00012346"/>
    </source>
</evidence>